<reference evidence="1 2" key="1">
    <citation type="submission" date="2006-10" db="EMBL/GenBank/DDBJ databases">
        <title>Complete sequence of chromosome of Pelobacter propionicus DSM 2379.</title>
        <authorList>
            <consortium name="US DOE Joint Genome Institute"/>
            <person name="Copeland A."/>
            <person name="Lucas S."/>
            <person name="Lapidus A."/>
            <person name="Barry K."/>
            <person name="Detter J.C."/>
            <person name="Glavina del Rio T."/>
            <person name="Hammon N."/>
            <person name="Israni S."/>
            <person name="Dalin E."/>
            <person name="Tice H."/>
            <person name="Pitluck S."/>
            <person name="Saunders E."/>
            <person name="Brettin T."/>
            <person name="Bruce D."/>
            <person name="Han C."/>
            <person name="Tapia R."/>
            <person name="Schmutz J."/>
            <person name="Larimer F."/>
            <person name="Land M."/>
            <person name="Hauser L."/>
            <person name="Kyrpides N."/>
            <person name="Kim E."/>
            <person name="Lovley D."/>
            <person name="Richardson P."/>
        </authorList>
    </citation>
    <scope>NUCLEOTIDE SEQUENCE [LARGE SCALE GENOMIC DNA]</scope>
    <source>
        <strain evidence="2">DSM 2379 / NBRC 103807 / OttBd1</strain>
    </source>
</reference>
<dbReference type="HOGENOM" id="CLU_2570758_0_0_7"/>
<accession>A1AV23</accession>
<evidence type="ECO:0000313" key="1">
    <source>
        <dbReference type="EMBL" id="ABL01194.1"/>
    </source>
</evidence>
<evidence type="ECO:0000313" key="2">
    <source>
        <dbReference type="Proteomes" id="UP000006732"/>
    </source>
</evidence>
<sequence length="81" mass="8900">MATKEGAPEVKPDRLLADAIKRIVLTTKMSGGVTGFFVDAKDEKARQFYLRFGFIPLEDDPLKLFLPLNTLANGIKSAMTA</sequence>
<gene>
    <name evidence="1" type="ordered locus">Ppro_3602</name>
</gene>
<dbReference type="EMBL" id="CP000482">
    <property type="protein sequence ID" value="ABL01194.1"/>
    <property type="molecule type" value="Genomic_DNA"/>
</dbReference>
<proteinExistence type="predicted"/>
<organism evidence="1 2">
    <name type="scientific">Pelobacter propionicus (strain DSM 2379 / NBRC 103807 / OttBd1)</name>
    <dbReference type="NCBI Taxonomy" id="338966"/>
    <lineage>
        <taxon>Bacteria</taxon>
        <taxon>Pseudomonadati</taxon>
        <taxon>Thermodesulfobacteriota</taxon>
        <taxon>Desulfuromonadia</taxon>
        <taxon>Desulfuromonadales</taxon>
        <taxon>Desulfuromonadaceae</taxon>
        <taxon>Pelobacter</taxon>
    </lineage>
</organism>
<keyword evidence="2" id="KW-1185">Reference proteome</keyword>
<dbReference type="eggNOG" id="COG0456">
    <property type="taxonomic scope" value="Bacteria"/>
</dbReference>
<dbReference type="AlphaFoldDB" id="A1AV23"/>
<dbReference type="Gene3D" id="3.40.630.30">
    <property type="match status" value="1"/>
</dbReference>
<dbReference type="RefSeq" id="WP_011737406.1">
    <property type="nucleotide sequence ID" value="NC_008609.1"/>
</dbReference>
<name>A1AV23_PELPD</name>
<dbReference type="KEGG" id="ppd:Ppro_3602"/>
<dbReference type="OrthoDB" id="9799147at2"/>
<dbReference type="Proteomes" id="UP000006732">
    <property type="component" value="Chromosome"/>
</dbReference>
<evidence type="ECO:0008006" key="3">
    <source>
        <dbReference type="Google" id="ProtNLM"/>
    </source>
</evidence>
<protein>
    <recommendedName>
        <fullName evidence="3">GCN5-related N-acetyltransferase</fullName>
    </recommendedName>
</protein>
<dbReference type="STRING" id="338966.Ppro_3602"/>